<accession>A0ABW5YWP5</accession>
<name>A0ABW5YWP5_9SPHI</name>
<evidence type="ECO:0000313" key="1">
    <source>
        <dbReference type="EMBL" id="MFD2904386.1"/>
    </source>
</evidence>
<sequence length="282" mass="31315">MESKYVINEPTLGKQYNGNISEQHWAHSSPALSNIFKYSYDGLNRLKNGTSTGTVMIEDLAYDDMGNITVLKRNVGNTATLTTTSYAYNNANKSNRLLSVTGGVSGTYTYDLNGNAKTDRTGMNFNYNHLNLLDSAWNAGSTVKVGYLYDALGTKLRKYSTQGGNRDYVGGIEYNGSVIELIHTGAGVAYRNSNGTYTYRYNLTDHLGNVRSTVYRNPANNLVEVLQKDDYYPFGKQRIVAAGNNRKSVAMSSFVPLKDKLLMQIISIFIMVKNPVREHEGN</sequence>
<dbReference type="EMBL" id="JBHUPE010000004">
    <property type="protein sequence ID" value="MFD2904386.1"/>
    <property type="molecule type" value="Genomic_DNA"/>
</dbReference>
<keyword evidence="2" id="KW-1185">Reference proteome</keyword>
<organism evidence="1 2">
    <name type="scientific">Sphingobacterium anhuiense</name>
    <dbReference type="NCBI Taxonomy" id="493780"/>
    <lineage>
        <taxon>Bacteria</taxon>
        <taxon>Pseudomonadati</taxon>
        <taxon>Bacteroidota</taxon>
        <taxon>Sphingobacteriia</taxon>
        <taxon>Sphingobacteriales</taxon>
        <taxon>Sphingobacteriaceae</taxon>
        <taxon>Sphingobacterium</taxon>
    </lineage>
</organism>
<proteinExistence type="predicted"/>
<reference evidence="2" key="1">
    <citation type="journal article" date="2019" name="Int. J. Syst. Evol. Microbiol.">
        <title>The Global Catalogue of Microorganisms (GCM) 10K type strain sequencing project: providing services to taxonomists for standard genome sequencing and annotation.</title>
        <authorList>
            <consortium name="The Broad Institute Genomics Platform"/>
            <consortium name="The Broad Institute Genome Sequencing Center for Infectious Disease"/>
            <person name="Wu L."/>
            <person name="Ma J."/>
        </authorList>
    </citation>
    <scope>NUCLEOTIDE SEQUENCE [LARGE SCALE GENOMIC DNA]</scope>
    <source>
        <strain evidence="2">KCTC 22209</strain>
    </source>
</reference>
<dbReference type="Gene3D" id="2.180.10.10">
    <property type="entry name" value="RHS repeat-associated core"/>
    <property type="match status" value="1"/>
</dbReference>
<dbReference type="Proteomes" id="UP001597509">
    <property type="component" value="Unassembled WGS sequence"/>
</dbReference>
<protein>
    <submittedName>
        <fullName evidence="1">Uncharacterized protein</fullName>
    </submittedName>
</protein>
<comment type="caution">
    <text evidence="1">The sequence shown here is derived from an EMBL/GenBank/DDBJ whole genome shotgun (WGS) entry which is preliminary data.</text>
</comment>
<gene>
    <name evidence="1" type="ORF">ACFS6I_10655</name>
</gene>
<evidence type="ECO:0000313" key="2">
    <source>
        <dbReference type="Proteomes" id="UP001597509"/>
    </source>
</evidence>